<proteinExistence type="predicted"/>
<protein>
    <submittedName>
        <fullName evidence="2">Uncharacterized protein</fullName>
    </submittedName>
</protein>
<comment type="caution">
    <text evidence="2">The sequence shown here is derived from an EMBL/GenBank/DDBJ whole genome shotgun (WGS) entry which is preliminary data.</text>
</comment>
<evidence type="ECO:0000256" key="1">
    <source>
        <dbReference type="SAM" id="MobiDB-lite"/>
    </source>
</evidence>
<sequence length="152" mass="16958">MGAGPVVAAAQRPAAQRPAPSVALPAAPAELLGAFRDDYGSSYRVSATLFEHLPRAKYHIVSWHPVERYLIARNDTNNVADKALWTRIDWMPFDNMAPYTWGFCLTAYRAATEQDARNTPPADRQAPRTGCNGFPFTRMQHATSDSARHWSR</sequence>
<dbReference type="Proteomes" id="UP000264071">
    <property type="component" value="Unassembled WGS sequence"/>
</dbReference>
<organism evidence="2 3">
    <name type="scientific">Gemmatimonas aurantiaca</name>
    <dbReference type="NCBI Taxonomy" id="173480"/>
    <lineage>
        <taxon>Bacteria</taxon>
        <taxon>Pseudomonadati</taxon>
        <taxon>Gemmatimonadota</taxon>
        <taxon>Gemmatimonadia</taxon>
        <taxon>Gemmatimonadales</taxon>
        <taxon>Gemmatimonadaceae</taxon>
        <taxon>Gemmatimonas</taxon>
    </lineage>
</organism>
<feature type="region of interest" description="Disordered" evidence="1">
    <location>
        <begin position="115"/>
        <end position="152"/>
    </location>
</feature>
<gene>
    <name evidence="2" type="ORF">DGD08_18545</name>
</gene>
<reference evidence="2 3" key="1">
    <citation type="journal article" date="2018" name="Nat. Biotechnol.">
        <title>A standardized bacterial taxonomy based on genome phylogeny substantially revises the tree of life.</title>
        <authorList>
            <person name="Parks D.H."/>
            <person name="Chuvochina M."/>
            <person name="Waite D.W."/>
            <person name="Rinke C."/>
            <person name="Skarshewski A."/>
            <person name="Chaumeil P.A."/>
            <person name="Hugenholtz P."/>
        </authorList>
    </citation>
    <scope>NUCLEOTIDE SEQUENCE [LARGE SCALE GENOMIC DNA]</scope>
    <source>
        <strain evidence="2">UBA8844</strain>
    </source>
</reference>
<dbReference type="EMBL" id="DPIY01000012">
    <property type="protein sequence ID" value="HCT59205.1"/>
    <property type="molecule type" value="Genomic_DNA"/>
</dbReference>
<name>A0A3D4VDP1_9BACT</name>
<evidence type="ECO:0000313" key="3">
    <source>
        <dbReference type="Proteomes" id="UP000264071"/>
    </source>
</evidence>
<evidence type="ECO:0000313" key="2">
    <source>
        <dbReference type="EMBL" id="HCT59205.1"/>
    </source>
</evidence>
<dbReference type="AlphaFoldDB" id="A0A3D4VDP1"/>
<accession>A0A3D4VDP1</accession>